<dbReference type="EMBL" id="BBTG02000005">
    <property type="protein sequence ID" value="GAO16638.1"/>
    <property type="molecule type" value="Genomic_DNA"/>
</dbReference>
<sequence length="126" mass="12487">MGGRVGSAAAVDGPDAAAAAAAVVTDGGCGGRGAGRDAGRDAGRVARGGVAHTGWVAVNGPKSLQTQSCENMQLSACLGGRDSSVTRYWALGTSYFYGVGATYNIRKHVSGPGLGGAGPDTAIYRR</sequence>
<gene>
    <name evidence="1" type="ORF">UVI_02012590</name>
</gene>
<dbReference type="AlphaFoldDB" id="A0A1B5KZT2"/>
<evidence type="ECO:0000313" key="1">
    <source>
        <dbReference type="EMBL" id="GAO16638.1"/>
    </source>
</evidence>
<name>A0A1B5KZT2_USTVR</name>
<reference evidence="2" key="1">
    <citation type="journal article" date="2016" name="Genome Announc.">
        <title>Genome sequence of Ustilaginoidea virens IPU010, a rice pathogenic fungus causing false smut.</title>
        <authorList>
            <person name="Kumagai T."/>
            <person name="Ishii T."/>
            <person name="Terai G."/>
            <person name="Umemura M."/>
            <person name="Machida M."/>
            <person name="Asai K."/>
        </authorList>
    </citation>
    <scope>NUCLEOTIDE SEQUENCE [LARGE SCALE GENOMIC DNA]</scope>
    <source>
        <strain evidence="2">IPU010</strain>
    </source>
</reference>
<accession>A0A1B5KZT2</accession>
<organism evidence="1 2">
    <name type="scientific">Ustilaginoidea virens</name>
    <name type="common">Rice false smut fungus</name>
    <name type="synonym">Villosiclava virens</name>
    <dbReference type="NCBI Taxonomy" id="1159556"/>
    <lineage>
        <taxon>Eukaryota</taxon>
        <taxon>Fungi</taxon>
        <taxon>Dikarya</taxon>
        <taxon>Ascomycota</taxon>
        <taxon>Pezizomycotina</taxon>
        <taxon>Sordariomycetes</taxon>
        <taxon>Hypocreomycetidae</taxon>
        <taxon>Hypocreales</taxon>
        <taxon>Clavicipitaceae</taxon>
        <taxon>Ustilaginoidea</taxon>
    </lineage>
</organism>
<protein>
    <submittedName>
        <fullName evidence="1">Uncharacterized protein</fullName>
    </submittedName>
</protein>
<dbReference type="Proteomes" id="UP000054053">
    <property type="component" value="Unassembled WGS sequence"/>
</dbReference>
<proteinExistence type="predicted"/>
<comment type="caution">
    <text evidence="1">The sequence shown here is derived from an EMBL/GenBank/DDBJ whole genome shotgun (WGS) entry which is preliminary data.</text>
</comment>
<evidence type="ECO:0000313" key="2">
    <source>
        <dbReference type="Proteomes" id="UP000054053"/>
    </source>
</evidence>